<dbReference type="AlphaFoldDB" id="A0A371CXW3"/>
<dbReference type="Proteomes" id="UP000256964">
    <property type="component" value="Unassembled WGS sequence"/>
</dbReference>
<sequence length="101" mass="11249">MRDDLTTHRSHGGFIRASLALVLTRFTRASSNLKPSRMCVIPSRSPPSQTTAIRRCPRIRLYHAPSQCHYCEALFTAMLSYALLQHCCVGQSESSSDIIAP</sequence>
<gene>
    <name evidence="1" type="ORF">OH76DRAFT_1021177</name>
</gene>
<proteinExistence type="predicted"/>
<dbReference type="EMBL" id="KZ857441">
    <property type="protein sequence ID" value="RDX45118.1"/>
    <property type="molecule type" value="Genomic_DNA"/>
</dbReference>
<evidence type="ECO:0000313" key="2">
    <source>
        <dbReference type="Proteomes" id="UP000256964"/>
    </source>
</evidence>
<protein>
    <submittedName>
        <fullName evidence="1">Uncharacterized protein</fullName>
    </submittedName>
</protein>
<organism evidence="1 2">
    <name type="scientific">Lentinus brumalis</name>
    <dbReference type="NCBI Taxonomy" id="2498619"/>
    <lineage>
        <taxon>Eukaryota</taxon>
        <taxon>Fungi</taxon>
        <taxon>Dikarya</taxon>
        <taxon>Basidiomycota</taxon>
        <taxon>Agaricomycotina</taxon>
        <taxon>Agaricomycetes</taxon>
        <taxon>Polyporales</taxon>
        <taxon>Polyporaceae</taxon>
        <taxon>Lentinus</taxon>
    </lineage>
</organism>
<reference evidence="1 2" key="1">
    <citation type="journal article" date="2018" name="Biotechnol. Biofuels">
        <title>Integrative visual omics of the white-rot fungus Polyporus brumalis exposes the biotechnological potential of its oxidative enzymes for delignifying raw plant biomass.</title>
        <authorList>
            <person name="Miyauchi S."/>
            <person name="Rancon A."/>
            <person name="Drula E."/>
            <person name="Hage H."/>
            <person name="Chaduli D."/>
            <person name="Favel A."/>
            <person name="Grisel S."/>
            <person name="Henrissat B."/>
            <person name="Herpoel-Gimbert I."/>
            <person name="Ruiz-Duenas F.J."/>
            <person name="Chevret D."/>
            <person name="Hainaut M."/>
            <person name="Lin J."/>
            <person name="Wang M."/>
            <person name="Pangilinan J."/>
            <person name="Lipzen A."/>
            <person name="Lesage-Meessen L."/>
            <person name="Navarro D."/>
            <person name="Riley R."/>
            <person name="Grigoriev I.V."/>
            <person name="Zhou S."/>
            <person name="Raouche S."/>
            <person name="Rosso M.N."/>
        </authorList>
    </citation>
    <scope>NUCLEOTIDE SEQUENCE [LARGE SCALE GENOMIC DNA]</scope>
    <source>
        <strain evidence="1 2">BRFM 1820</strain>
    </source>
</reference>
<accession>A0A371CXW3</accession>
<evidence type="ECO:0000313" key="1">
    <source>
        <dbReference type="EMBL" id="RDX45118.1"/>
    </source>
</evidence>
<name>A0A371CXW3_9APHY</name>
<keyword evidence="2" id="KW-1185">Reference proteome</keyword>